<accession>A0A3M6T832</accession>
<dbReference type="EMBL" id="RCHS01004107">
    <property type="protein sequence ID" value="RMX37493.1"/>
    <property type="molecule type" value="Genomic_DNA"/>
</dbReference>
<evidence type="ECO:0000313" key="2">
    <source>
        <dbReference type="EMBL" id="RMX37493.1"/>
    </source>
</evidence>
<gene>
    <name evidence="2" type="ORF">pdam_00012838</name>
</gene>
<evidence type="ECO:0000313" key="3">
    <source>
        <dbReference type="Proteomes" id="UP000275408"/>
    </source>
</evidence>
<sequence length="326" mass="36814">MNKRPLFLGRGRGRGRGNEQNSTKPTGRNVGTLPSSSKWGSSSSAVANNGESPQRTEVSRERQEKANKIKESAKKYLEKLDDEFEESSEDDEINDSEILNKTLQEYRSTSQSMKYNEIDIVKLDSYVRNATCWKTFLETEIIICLSELGGAVVIPRIEIMASIKKFVCQLYLPKISPKCCLKKQAQSNRLPLTQVTLQKAILRAHYQLLLWKNDVVENPTWPSINNFNNEADLGKTAQYLIDSCKPGSSVCLICIASIKHVDAVNSLVSVVYAEMKIVVIVPINQFEQAGYHLSNIWDFRPSDDVEDMFNRLVQQADQNAALQNLF</sequence>
<proteinExistence type="predicted"/>
<feature type="region of interest" description="Disordered" evidence="1">
    <location>
        <begin position="1"/>
        <end position="69"/>
    </location>
</feature>
<dbReference type="Proteomes" id="UP000275408">
    <property type="component" value="Unassembled WGS sequence"/>
</dbReference>
<reference evidence="2 3" key="1">
    <citation type="journal article" date="2018" name="Sci. Rep.">
        <title>Comparative analysis of the Pocillopora damicornis genome highlights role of immune system in coral evolution.</title>
        <authorList>
            <person name="Cunning R."/>
            <person name="Bay R.A."/>
            <person name="Gillette P."/>
            <person name="Baker A.C."/>
            <person name="Traylor-Knowles N."/>
        </authorList>
    </citation>
    <scope>NUCLEOTIDE SEQUENCE [LARGE SCALE GENOMIC DNA]</scope>
    <source>
        <strain evidence="2">RSMAS</strain>
        <tissue evidence="2">Whole animal</tissue>
    </source>
</reference>
<dbReference type="AlphaFoldDB" id="A0A3M6T832"/>
<feature type="compositionally biased region" description="Polar residues" evidence="1">
    <location>
        <begin position="45"/>
        <end position="56"/>
    </location>
</feature>
<comment type="caution">
    <text evidence="2">The sequence shown here is derived from an EMBL/GenBank/DDBJ whole genome shotgun (WGS) entry which is preliminary data.</text>
</comment>
<keyword evidence="3" id="KW-1185">Reference proteome</keyword>
<evidence type="ECO:0000256" key="1">
    <source>
        <dbReference type="SAM" id="MobiDB-lite"/>
    </source>
</evidence>
<dbReference type="STRING" id="46731.A0A3M6T832"/>
<dbReference type="OrthoDB" id="536399at2759"/>
<protein>
    <submittedName>
        <fullName evidence="2">Uncharacterized protein</fullName>
    </submittedName>
</protein>
<feature type="compositionally biased region" description="Basic and acidic residues" evidence="1">
    <location>
        <begin position="57"/>
        <end position="69"/>
    </location>
</feature>
<feature type="compositionally biased region" description="Low complexity" evidence="1">
    <location>
        <begin position="35"/>
        <end position="44"/>
    </location>
</feature>
<name>A0A3M6T832_POCDA</name>
<organism evidence="2 3">
    <name type="scientific">Pocillopora damicornis</name>
    <name type="common">Cauliflower coral</name>
    <name type="synonym">Millepora damicornis</name>
    <dbReference type="NCBI Taxonomy" id="46731"/>
    <lineage>
        <taxon>Eukaryota</taxon>
        <taxon>Metazoa</taxon>
        <taxon>Cnidaria</taxon>
        <taxon>Anthozoa</taxon>
        <taxon>Hexacorallia</taxon>
        <taxon>Scleractinia</taxon>
        <taxon>Astrocoeniina</taxon>
        <taxon>Pocilloporidae</taxon>
        <taxon>Pocillopora</taxon>
    </lineage>
</organism>